<evidence type="ECO:0000313" key="1">
    <source>
        <dbReference type="EMBL" id="AIA64546.1"/>
    </source>
</evidence>
<sequence length="473" mass="50678">MAEYQDKVVDVEVSLGTQPIDTVGFETPMFLAMHGNFPERIRFYVSTAGMVADGFAVGSPAYQFATNAFAGNFAPQRVAIGRMSLESTRVDFTGTANTEQVVVNITLNKMVKAVKINVLPGNTPAQIATALADAVTADADLTGKVTAIANGTYVTIAAVSPNVVSVGKGAGTYKIVNESGETVATALPFVIAENHNWYFLSTEARSDADIVAAAEFSKANYKLHVYNSTDVDAYAPENSAASVFDTLKALSYDSLGTSDAGADVDFTEGSVIGAMAANDPSYGDSLHLKTMPGMVPFAGSDTQRSNAWSRNANIYRSLYGGGSYIEGKTSSGQYVDVIRFSHWVKFRMEESVFAYMKRRSDMGLSMKMSDEDLPVLKSVLMNNPINIGIRNGGILTGYDAENKVSYDPTITIPKRAQIPTNDLAARILRDVKVELVYNNSLHYVKIRASVVLDRPAGQSTNAQAPMSSSAVGV</sequence>
<name>A0A060AG32_9CAUD</name>
<protein>
    <submittedName>
        <fullName evidence="1">Putative structural protein 1</fullName>
    </submittedName>
</protein>
<evidence type="ECO:0000313" key="2">
    <source>
        <dbReference type="Proteomes" id="UP000026984"/>
    </source>
</evidence>
<dbReference type="Proteomes" id="UP000026984">
    <property type="component" value="Segment"/>
</dbReference>
<dbReference type="GeneID" id="19686767"/>
<proteinExistence type="predicted"/>
<dbReference type="EMBL" id="KC954774">
    <property type="protein sequence ID" value="AIA64546.1"/>
    <property type="molecule type" value="Genomic_DNA"/>
</dbReference>
<gene>
    <name evidence="1" type="ORF">CR8_016</name>
</gene>
<reference evidence="1 2" key="1">
    <citation type="submission" date="2013-04" db="EMBL/GenBank/DDBJ databases">
        <title>Complete Genome Sequence of Cronobacter sakazakii Bacteriophage CR8.</title>
        <authorList>
            <person name="Kim Y."/>
            <person name="Shin H."/>
            <person name="Ryu S."/>
        </authorList>
    </citation>
    <scope>NUCLEOTIDE SEQUENCE [LARGE SCALE GENOMIC DNA]</scope>
</reference>
<keyword evidence="2" id="KW-1185">Reference proteome</keyword>
<dbReference type="KEGG" id="vg:19686767"/>
<organism evidence="1 2">
    <name type="scientific">Cronobacter phage CR8</name>
    <dbReference type="NCBI Taxonomy" id="1327934"/>
    <lineage>
        <taxon>Viruses</taxon>
        <taxon>Duplodnaviria</taxon>
        <taxon>Heunggongvirae</taxon>
        <taxon>Uroviricota</taxon>
        <taxon>Caudoviricetes</taxon>
        <taxon>Vequintavirinae</taxon>
        <taxon>Certrevirus</taxon>
        <taxon>Certrevirus CR8</taxon>
    </lineage>
</organism>
<dbReference type="RefSeq" id="YP_009042253.1">
    <property type="nucleotide sequence ID" value="NC_024354.1"/>
</dbReference>
<accession>A0A060AG32</accession>